<evidence type="ECO:0000256" key="2">
    <source>
        <dbReference type="ARBA" id="ARBA00022692"/>
    </source>
</evidence>
<evidence type="ECO:0000313" key="9">
    <source>
        <dbReference type="Proteomes" id="UP000803844"/>
    </source>
</evidence>
<keyword evidence="2 6" id="KW-0812">Transmembrane</keyword>
<proteinExistence type="inferred from homology"/>
<organism evidence="8 9">
    <name type="scientific">Cryphonectria parasitica (strain ATCC 38755 / EP155)</name>
    <dbReference type="NCBI Taxonomy" id="660469"/>
    <lineage>
        <taxon>Eukaryota</taxon>
        <taxon>Fungi</taxon>
        <taxon>Dikarya</taxon>
        <taxon>Ascomycota</taxon>
        <taxon>Pezizomycotina</taxon>
        <taxon>Sordariomycetes</taxon>
        <taxon>Sordariomycetidae</taxon>
        <taxon>Diaporthales</taxon>
        <taxon>Cryphonectriaceae</taxon>
        <taxon>Cryphonectria-Endothia species complex</taxon>
        <taxon>Cryphonectria</taxon>
    </lineage>
</organism>
<name>A0A9P4YE45_CRYP1</name>
<keyword evidence="3 6" id="KW-1133">Transmembrane helix</keyword>
<feature type="transmembrane region" description="Helical" evidence="6">
    <location>
        <begin position="12"/>
        <end position="38"/>
    </location>
</feature>
<evidence type="ECO:0000256" key="5">
    <source>
        <dbReference type="ARBA" id="ARBA00038359"/>
    </source>
</evidence>
<dbReference type="GO" id="GO:0016020">
    <property type="term" value="C:membrane"/>
    <property type="evidence" value="ECO:0007669"/>
    <property type="project" value="UniProtKB-SubCell"/>
</dbReference>
<feature type="transmembrane region" description="Helical" evidence="6">
    <location>
        <begin position="159"/>
        <end position="179"/>
    </location>
</feature>
<gene>
    <name evidence="8" type="ORF">M406DRAFT_326501</name>
</gene>
<feature type="transmembrane region" description="Helical" evidence="6">
    <location>
        <begin position="133"/>
        <end position="153"/>
    </location>
</feature>
<keyword evidence="4 6" id="KW-0472">Membrane</keyword>
<dbReference type="OrthoDB" id="5240100at2759"/>
<dbReference type="GeneID" id="63837225"/>
<dbReference type="RefSeq" id="XP_040782063.1">
    <property type="nucleotide sequence ID" value="XM_040920096.1"/>
</dbReference>
<dbReference type="EMBL" id="MU032344">
    <property type="protein sequence ID" value="KAF3771102.1"/>
    <property type="molecule type" value="Genomic_DNA"/>
</dbReference>
<evidence type="ECO:0000313" key="8">
    <source>
        <dbReference type="EMBL" id="KAF3771102.1"/>
    </source>
</evidence>
<dbReference type="PANTHER" id="PTHR33048">
    <property type="entry name" value="PTH11-LIKE INTEGRAL MEMBRANE PROTEIN (AFU_ORTHOLOGUE AFUA_5G11245)"/>
    <property type="match status" value="1"/>
</dbReference>
<evidence type="ECO:0000256" key="4">
    <source>
        <dbReference type="ARBA" id="ARBA00023136"/>
    </source>
</evidence>
<dbReference type="InterPro" id="IPR049326">
    <property type="entry name" value="Rhodopsin_dom_fungi"/>
</dbReference>
<evidence type="ECO:0000256" key="6">
    <source>
        <dbReference type="SAM" id="Phobius"/>
    </source>
</evidence>
<dbReference type="AlphaFoldDB" id="A0A9P4YE45"/>
<dbReference type="PANTHER" id="PTHR33048:SF31">
    <property type="entry name" value="INTEGRAL MEMBRANE PROTEIN"/>
    <property type="match status" value="1"/>
</dbReference>
<evidence type="ECO:0000256" key="3">
    <source>
        <dbReference type="ARBA" id="ARBA00022989"/>
    </source>
</evidence>
<sequence length="329" mass="35877">MSLYEQATGLFVFFTVLTTITLGLRLFAGLILWVGLAWKSMTYEFNSPEFIKYASAKNDVCYIISGTVKISVALVLYRLDSRLFIRVILITDMIICAIWTTVVTLILGVGCTGNSPLALDASVCEATNYAQEASYVVFNGAHVLIPIIILWGVHIHDNLKWAVVALFSVGLLAVIAAGMKLHYYIIWYRPTPTTDFAAISLQTNIWAVTEHGLSLFAASILAIKPFFTYMSKSLYGTIHGGDSSHKNDLSGRSNSLGAASKPLAWPDAAESAAEMGVIGVRNEVEVRSIYDVEGDLRNPAYTVDVYNESTRRLVLGGGKENMDVGVSPA</sequence>
<comment type="similarity">
    <text evidence="5">Belongs to the SAT4 family.</text>
</comment>
<dbReference type="InterPro" id="IPR052337">
    <property type="entry name" value="SAT4-like"/>
</dbReference>
<evidence type="ECO:0000259" key="7">
    <source>
        <dbReference type="Pfam" id="PF20684"/>
    </source>
</evidence>
<evidence type="ECO:0000256" key="1">
    <source>
        <dbReference type="ARBA" id="ARBA00004141"/>
    </source>
</evidence>
<feature type="domain" description="Rhodopsin" evidence="7">
    <location>
        <begin position="55"/>
        <end position="227"/>
    </location>
</feature>
<accession>A0A9P4YE45</accession>
<feature type="transmembrane region" description="Helical" evidence="6">
    <location>
        <begin position="59"/>
        <end position="77"/>
    </location>
</feature>
<comment type="subcellular location">
    <subcellularLocation>
        <location evidence="1">Membrane</location>
        <topology evidence="1">Multi-pass membrane protein</topology>
    </subcellularLocation>
</comment>
<protein>
    <recommendedName>
        <fullName evidence="7">Rhodopsin domain-containing protein</fullName>
    </recommendedName>
</protein>
<reference evidence="8" key="1">
    <citation type="journal article" date="2020" name="Phytopathology">
        <title>Genome sequence of the chestnut blight fungus Cryphonectria parasitica EP155: A fundamental resource for an archetypical invasive plant pathogen.</title>
        <authorList>
            <person name="Crouch J.A."/>
            <person name="Dawe A."/>
            <person name="Aerts A."/>
            <person name="Barry K."/>
            <person name="Churchill A.C.L."/>
            <person name="Grimwood J."/>
            <person name="Hillman B."/>
            <person name="Milgroom M.G."/>
            <person name="Pangilinan J."/>
            <person name="Smith M."/>
            <person name="Salamov A."/>
            <person name="Schmutz J."/>
            <person name="Yadav J."/>
            <person name="Grigoriev I.V."/>
            <person name="Nuss D."/>
        </authorList>
    </citation>
    <scope>NUCLEOTIDE SEQUENCE</scope>
    <source>
        <strain evidence="8">EP155</strain>
    </source>
</reference>
<keyword evidence="9" id="KW-1185">Reference proteome</keyword>
<feature type="transmembrane region" description="Helical" evidence="6">
    <location>
        <begin position="83"/>
        <end position="112"/>
    </location>
</feature>
<comment type="caution">
    <text evidence="8">The sequence shown here is derived from an EMBL/GenBank/DDBJ whole genome shotgun (WGS) entry which is preliminary data.</text>
</comment>
<dbReference type="Proteomes" id="UP000803844">
    <property type="component" value="Unassembled WGS sequence"/>
</dbReference>
<dbReference type="Pfam" id="PF20684">
    <property type="entry name" value="Fung_rhodopsin"/>
    <property type="match status" value="1"/>
</dbReference>